<evidence type="ECO:0000313" key="9">
    <source>
        <dbReference type="EMBL" id="KAK0670318.1"/>
    </source>
</evidence>
<feature type="transmembrane region" description="Helical" evidence="7">
    <location>
        <begin position="351"/>
        <end position="372"/>
    </location>
</feature>
<name>A0AA39ZFY3_9PEZI</name>
<dbReference type="Gene3D" id="1.20.1250.20">
    <property type="entry name" value="MFS general substrate transporter like domains"/>
    <property type="match status" value="2"/>
</dbReference>
<dbReference type="InterPro" id="IPR036259">
    <property type="entry name" value="MFS_trans_sf"/>
</dbReference>
<feature type="transmembrane region" description="Helical" evidence="7">
    <location>
        <begin position="81"/>
        <end position="104"/>
    </location>
</feature>
<dbReference type="PANTHER" id="PTHR43791">
    <property type="entry name" value="PERMEASE-RELATED"/>
    <property type="match status" value="1"/>
</dbReference>
<evidence type="ECO:0000256" key="3">
    <source>
        <dbReference type="ARBA" id="ARBA00022692"/>
    </source>
</evidence>
<dbReference type="EMBL" id="JAULSY010000033">
    <property type="protein sequence ID" value="KAK0670318.1"/>
    <property type="molecule type" value="Genomic_DNA"/>
</dbReference>
<proteinExistence type="predicted"/>
<accession>A0AA39ZFY3</accession>
<evidence type="ECO:0000256" key="1">
    <source>
        <dbReference type="ARBA" id="ARBA00004141"/>
    </source>
</evidence>
<reference evidence="9" key="1">
    <citation type="submission" date="2023-06" db="EMBL/GenBank/DDBJ databases">
        <title>Genome-scale phylogeny and comparative genomics of the fungal order Sordariales.</title>
        <authorList>
            <consortium name="Lawrence Berkeley National Laboratory"/>
            <person name="Hensen N."/>
            <person name="Bonometti L."/>
            <person name="Westerberg I."/>
            <person name="Brannstrom I.O."/>
            <person name="Guillou S."/>
            <person name="Cros-Aarteil S."/>
            <person name="Calhoun S."/>
            <person name="Haridas S."/>
            <person name="Kuo A."/>
            <person name="Mondo S."/>
            <person name="Pangilinan J."/>
            <person name="Riley R."/>
            <person name="Labutti K."/>
            <person name="Andreopoulos B."/>
            <person name="Lipzen A."/>
            <person name="Chen C."/>
            <person name="Yanf M."/>
            <person name="Daum C."/>
            <person name="Ng V."/>
            <person name="Clum A."/>
            <person name="Steindorff A."/>
            <person name="Ohm R."/>
            <person name="Martin F."/>
            <person name="Silar P."/>
            <person name="Natvig D."/>
            <person name="Lalanne C."/>
            <person name="Gautier V."/>
            <person name="Ament-Velasquez S.L."/>
            <person name="Kruys A."/>
            <person name="Hutchinson M.I."/>
            <person name="Powell A.J."/>
            <person name="Barry K."/>
            <person name="Miller A.N."/>
            <person name="Grigoriev I.V."/>
            <person name="Debuchy R."/>
            <person name="Gladieux P."/>
            <person name="Thoren M.H."/>
            <person name="Johannesson H."/>
        </authorList>
    </citation>
    <scope>NUCLEOTIDE SEQUENCE</scope>
    <source>
        <strain evidence="9">CBS 307.81</strain>
    </source>
</reference>
<feature type="transmembrane region" description="Helical" evidence="7">
    <location>
        <begin position="326"/>
        <end position="344"/>
    </location>
</feature>
<keyword evidence="10" id="KW-1185">Reference proteome</keyword>
<dbReference type="GO" id="GO:0016020">
    <property type="term" value="C:membrane"/>
    <property type="evidence" value="ECO:0007669"/>
    <property type="project" value="UniProtKB-SubCell"/>
</dbReference>
<feature type="transmembrane region" description="Helical" evidence="7">
    <location>
        <begin position="445"/>
        <end position="466"/>
    </location>
</feature>
<dbReference type="InterPro" id="IPR011701">
    <property type="entry name" value="MFS"/>
</dbReference>
<dbReference type="FunFam" id="1.20.1250.20:FF:000057">
    <property type="entry name" value="MFS general substrate transporter"/>
    <property type="match status" value="1"/>
</dbReference>
<organism evidence="9 10">
    <name type="scientific">Cercophora samala</name>
    <dbReference type="NCBI Taxonomy" id="330535"/>
    <lineage>
        <taxon>Eukaryota</taxon>
        <taxon>Fungi</taxon>
        <taxon>Dikarya</taxon>
        <taxon>Ascomycota</taxon>
        <taxon>Pezizomycotina</taxon>
        <taxon>Sordariomycetes</taxon>
        <taxon>Sordariomycetidae</taxon>
        <taxon>Sordariales</taxon>
        <taxon>Lasiosphaeriaceae</taxon>
        <taxon>Cercophora</taxon>
    </lineage>
</organism>
<feature type="domain" description="Major facilitator superfamily (MFS) profile" evidence="8">
    <location>
        <begin position="44"/>
        <end position="471"/>
    </location>
</feature>
<dbReference type="AlphaFoldDB" id="A0AA39ZFY3"/>
<feature type="transmembrane region" description="Helical" evidence="7">
    <location>
        <begin position="209"/>
        <end position="232"/>
    </location>
</feature>
<dbReference type="SUPFAM" id="SSF103473">
    <property type="entry name" value="MFS general substrate transporter"/>
    <property type="match status" value="1"/>
</dbReference>
<keyword evidence="3 7" id="KW-0812">Transmembrane</keyword>
<evidence type="ECO:0000256" key="2">
    <source>
        <dbReference type="ARBA" id="ARBA00022448"/>
    </source>
</evidence>
<evidence type="ECO:0000256" key="5">
    <source>
        <dbReference type="ARBA" id="ARBA00023136"/>
    </source>
</evidence>
<dbReference type="Pfam" id="PF07690">
    <property type="entry name" value="MFS_1"/>
    <property type="match status" value="1"/>
</dbReference>
<keyword evidence="5 7" id="KW-0472">Membrane</keyword>
<comment type="caution">
    <text evidence="9">The sequence shown here is derived from an EMBL/GenBank/DDBJ whole genome shotgun (WGS) entry which is preliminary data.</text>
</comment>
<evidence type="ECO:0000259" key="8">
    <source>
        <dbReference type="PROSITE" id="PS50850"/>
    </source>
</evidence>
<protein>
    <submittedName>
        <fullName evidence="9">MFS transporter</fullName>
    </submittedName>
</protein>
<evidence type="ECO:0000256" key="6">
    <source>
        <dbReference type="SAM" id="MobiDB-lite"/>
    </source>
</evidence>
<evidence type="ECO:0000313" key="10">
    <source>
        <dbReference type="Proteomes" id="UP001174997"/>
    </source>
</evidence>
<feature type="compositionally biased region" description="Polar residues" evidence="6">
    <location>
        <begin position="1"/>
        <end position="16"/>
    </location>
</feature>
<feature type="transmembrane region" description="Helical" evidence="7">
    <location>
        <begin position="175"/>
        <end position="197"/>
    </location>
</feature>
<evidence type="ECO:0000256" key="4">
    <source>
        <dbReference type="ARBA" id="ARBA00022989"/>
    </source>
</evidence>
<dbReference type="PROSITE" id="PS50850">
    <property type="entry name" value="MFS"/>
    <property type="match status" value="1"/>
</dbReference>
<feature type="transmembrane region" description="Helical" evidence="7">
    <location>
        <begin position="141"/>
        <end position="163"/>
    </location>
</feature>
<gene>
    <name evidence="9" type="ORF">QBC41DRAFT_272960</name>
</gene>
<evidence type="ECO:0000256" key="7">
    <source>
        <dbReference type="SAM" id="Phobius"/>
    </source>
</evidence>
<dbReference type="Proteomes" id="UP001174997">
    <property type="component" value="Unassembled WGS sequence"/>
</dbReference>
<feature type="transmembrane region" description="Helical" evidence="7">
    <location>
        <begin position="378"/>
        <end position="400"/>
    </location>
</feature>
<keyword evidence="2" id="KW-0813">Transport</keyword>
<dbReference type="GO" id="GO:0022857">
    <property type="term" value="F:transmembrane transporter activity"/>
    <property type="evidence" value="ECO:0007669"/>
    <property type="project" value="InterPro"/>
</dbReference>
<sequence>MDSALTTKTESGQPYHSQDETSVGDVSWTPEEERKVVRKVDMRLIPTVWLMFVISWMDRSNLGNAKIAGLNADLHLSSTDYSLAIITFYCMLSQSFGYAICGPLSNLIITYVRPSIYFASLMMIWGIATCCMGAVKTFPQLLVLRIIVGIFEGGLTPGVYFVISSWYVPAEQAKRAAFVLSAVLLGGAFGGIIAGAVTGGMEGRYGIRGWRWLFIVEGIITIIWAMIAGFILPDFPATCRHFTPQEKRIATTRLKNCGTNIGDYDSDGPRLGKFQSLKLALSDWRTWGVAGGIGLCGCATVLPYFYPTLVNGLGYKEHVTAQYMTVPIWAVAFVCALSSGFIADRIPNHRAAFIAGWSGFAAVISIVVCVVQEYKARYILLIFQGCGVWTSISLGVAVATTTFQDMRPEVRAISVSLPQAIGNAANIYGAYLFPQEHAPKYLTGFAVITATLAAGSILFALVDFGLTRRRRNLA</sequence>
<feature type="transmembrane region" description="Helical" evidence="7">
    <location>
        <begin position="116"/>
        <end position="135"/>
    </location>
</feature>
<keyword evidence="4 7" id="KW-1133">Transmembrane helix</keyword>
<dbReference type="InterPro" id="IPR020846">
    <property type="entry name" value="MFS_dom"/>
</dbReference>
<dbReference type="PANTHER" id="PTHR43791:SF38">
    <property type="entry name" value="MAJOR FACILITATOR SUPERFAMILY (MFS) PROFILE DOMAIN-CONTAINING PROTEIN"/>
    <property type="match status" value="1"/>
</dbReference>
<comment type="subcellular location">
    <subcellularLocation>
        <location evidence="1">Membrane</location>
        <topology evidence="1">Multi-pass membrane protein</topology>
    </subcellularLocation>
</comment>
<feature type="transmembrane region" description="Helical" evidence="7">
    <location>
        <begin position="287"/>
        <end position="306"/>
    </location>
</feature>
<feature type="region of interest" description="Disordered" evidence="6">
    <location>
        <begin position="1"/>
        <end position="27"/>
    </location>
</feature>